<accession>A0AB34JZX9</accession>
<name>A0AB34JZX9_PRYPA</name>
<keyword evidence="3" id="KW-1185">Reference proteome</keyword>
<protein>
    <recommendedName>
        <fullName evidence="4">Phytanoyl-CoA dioxygenase family protein</fullName>
    </recommendedName>
</protein>
<feature type="compositionally biased region" description="Basic and acidic residues" evidence="1">
    <location>
        <begin position="272"/>
        <end position="287"/>
    </location>
</feature>
<dbReference type="InterPro" id="IPR051961">
    <property type="entry name" value="Fungal_Metabolite_Diox"/>
</dbReference>
<sequence length="302" mass="33354">MEFAARSEEEAVRLLHEHGVCWIEGVLAPDAVETCRTAALDRFAEVLRTLVLLQAMRTHSDSPPPAIRYGEVVERDGGRYDVRHKMCDEPFATLFARDGAASRLVPLLLRALGGEADVIALGQVVAMSLEGWAQAGELADSEDVVVSLGDQEWHTDGPVSLFAEATTSSHLPPYALNVFFPLVDLNGSNGPTEFAAGPGSAIIFDYRLWHRGRANNSDQDRPMLYAVVARPWFHDYKNHRYEHSLFGGQVAPCPRMALGEERAGLPVSHSDQLADLKRSIEPRERSQKPSRVSRSKRSASRT</sequence>
<feature type="compositionally biased region" description="Basic residues" evidence="1">
    <location>
        <begin position="291"/>
        <end position="302"/>
    </location>
</feature>
<proteinExistence type="predicted"/>
<comment type="caution">
    <text evidence="2">The sequence shown here is derived from an EMBL/GenBank/DDBJ whole genome shotgun (WGS) entry which is preliminary data.</text>
</comment>
<evidence type="ECO:0000256" key="1">
    <source>
        <dbReference type="SAM" id="MobiDB-lite"/>
    </source>
</evidence>
<feature type="region of interest" description="Disordered" evidence="1">
    <location>
        <begin position="264"/>
        <end position="302"/>
    </location>
</feature>
<dbReference type="PANTHER" id="PTHR37563:SF2">
    <property type="entry name" value="PHYTANOYL-COA DIOXYGENASE FAMILY PROTEIN (AFU_ORTHOLOGUE AFUA_2G03330)"/>
    <property type="match status" value="1"/>
</dbReference>
<gene>
    <name evidence="2" type="ORF">AB1Y20_015222</name>
</gene>
<dbReference type="Proteomes" id="UP001515480">
    <property type="component" value="Unassembled WGS sequence"/>
</dbReference>
<organism evidence="2 3">
    <name type="scientific">Prymnesium parvum</name>
    <name type="common">Toxic golden alga</name>
    <dbReference type="NCBI Taxonomy" id="97485"/>
    <lineage>
        <taxon>Eukaryota</taxon>
        <taxon>Haptista</taxon>
        <taxon>Haptophyta</taxon>
        <taxon>Prymnesiophyceae</taxon>
        <taxon>Prymnesiales</taxon>
        <taxon>Prymnesiaceae</taxon>
        <taxon>Prymnesium</taxon>
    </lineage>
</organism>
<dbReference type="SUPFAM" id="SSF51197">
    <property type="entry name" value="Clavaminate synthase-like"/>
    <property type="match status" value="1"/>
</dbReference>
<dbReference type="EMBL" id="JBGBPQ010000003">
    <property type="protein sequence ID" value="KAL1526512.1"/>
    <property type="molecule type" value="Genomic_DNA"/>
</dbReference>
<evidence type="ECO:0000313" key="3">
    <source>
        <dbReference type="Proteomes" id="UP001515480"/>
    </source>
</evidence>
<dbReference type="PANTHER" id="PTHR37563">
    <property type="entry name" value="PHYTANOYL-COA DIOXYGENASE FAMILY PROTEIN (AFU_ORTHOLOGUE AFUA_2G03330)"/>
    <property type="match status" value="1"/>
</dbReference>
<evidence type="ECO:0000313" key="2">
    <source>
        <dbReference type="EMBL" id="KAL1526512.1"/>
    </source>
</evidence>
<evidence type="ECO:0008006" key="4">
    <source>
        <dbReference type="Google" id="ProtNLM"/>
    </source>
</evidence>
<dbReference type="Gene3D" id="2.60.120.620">
    <property type="entry name" value="q2cbj1_9rhob like domain"/>
    <property type="match status" value="1"/>
</dbReference>
<dbReference type="AlphaFoldDB" id="A0AB34JZX9"/>
<reference evidence="2 3" key="1">
    <citation type="journal article" date="2024" name="Science">
        <title>Giant polyketide synthase enzymes in the biosynthesis of giant marine polyether toxins.</title>
        <authorList>
            <person name="Fallon T.R."/>
            <person name="Shende V.V."/>
            <person name="Wierzbicki I.H."/>
            <person name="Pendleton A.L."/>
            <person name="Watervoot N.F."/>
            <person name="Auber R.P."/>
            <person name="Gonzalez D.J."/>
            <person name="Wisecaver J.H."/>
            <person name="Moore B.S."/>
        </authorList>
    </citation>
    <scope>NUCLEOTIDE SEQUENCE [LARGE SCALE GENOMIC DNA]</scope>
    <source>
        <strain evidence="2 3">12B1</strain>
    </source>
</reference>